<dbReference type="AlphaFoldDB" id="A0A432ZIZ6"/>
<feature type="domain" description="OLD protein-like TOPRIM" evidence="2">
    <location>
        <begin position="383"/>
        <end position="458"/>
    </location>
</feature>
<protein>
    <submittedName>
        <fullName evidence="3">ATP-dependent endonuclease</fullName>
    </submittedName>
</protein>
<keyword evidence="3" id="KW-0540">Nuclease</keyword>
<dbReference type="InterPro" id="IPR034139">
    <property type="entry name" value="TOPRIM_OLD"/>
</dbReference>
<dbReference type="OrthoDB" id="3322489at2"/>
<name>A0A432ZIZ6_9GAMM</name>
<dbReference type="PANTHER" id="PTHR43581:SF4">
    <property type="entry name" value="ATP_GTP PHOSPHATASE"/>
    <property type="match status" value="1"/>
</dbReference>
<dbReference type="GO" id="GO:0004519">
    <property type="term" value="F:endonuclease activity"/>
    <property type="evidence" value="ECO:0007669"/>
    <property type="project" value="UniProtKB-KW"/>
</dbReference>
<dbReference type="PANTHER" id="PTHR43581">
    <property type="entry name" value="ATP/GTP PHOSPHATASE"/>
    <property type="match status" value="1"/>
</dbReference>
<dbReference type="InterPro" id="IPR051396">
    <property type="entry name" value="Bact_Antivir_Def_Nuclease"/>
</dbReference>
<comment type="caution">
    <text evidence="3">The sequence shown here is derived from an EMBL/GenBank/DDBJ whole genome shotgun (WGS) entry which is preliminary data.</text>
</comment>
<dbReference type="Gene3D" id="3.40.50.300">
    <property type="entry name" value="P-loop containing nucleotide triphosphate hydrolases"/>
    <property type="match status" value="1"/>
</dbReference>
<keyword evidence="3" id="KW-0255">Endonuclease</keyword>
<dbReference type="InterPro" id="IPR027417">
    <property type="entry name" value="P-loop_NTPase"/>
</dbReference>
<dbReference type="Proteomes" id="UP000287908">
    <property type="component" value="Unassembled WGS sequence"/>
</dbReference>
<keyword evidence="3" id="KW-0378">Hydrolase</keyword>
<feature type="domain" description="Endonuclease GajA/Old nuclease/RecF-like AAA" evidence="1">
    <location>
        <begin position="191"/>
        <end position="337"/>
    </location>
</feature>
<dbReference type="RefSeq" id="WP_126784217.1">
    <property type="nucleotide sequence ID" value="NZ_PIQF01000001.1"/>
</dbReference>
<accession>A0A432ZIZ6</accession>
<evidence type="ECO:0000259" key="2">
    <source>
        <dbReference type="Pfam" id="PF20469"/>
    </source>
</evidence>
<dbReference type="InterPro" id="IPR041685">
    <property type="entry name" value="AAA_GajA/Old/RecF-like"/>
</dbReference>
<dbReference type="CDD" id="cd01026">
    <property type="entry name" value="TOPRIM_OLD"/>
    <property type="match status" value="1"/>
</dbReference>
<dbReference type="SUPFAM" id="SSF52540">
    <property type="entry name" value="P-loop containing nucleoside triphosphate hydrolases"/>
    <property type="match status" value="1"/>
</dbReference>
<proteinExistence type="predicted"/>
<dbReference type="Pfam" id="PF20469">
    <property type="entry name" value="OLD-like_TOPRIM"/>
    <property type="match status" value="1"/>
</dbReference>
<dbReference type="EMBL" id="PIQF01000001">
    <property type="protein sequence ID" value="RUO77883.1"/>
    <property type="molecule type" value="Genomic_DNA"/>
</dbReference>
<evidence type="ECO:0000313" key="4">
    <source>
        <dbReference type="Proteomes" id="UP000287908"/>
    </source>
</evidence>
<gene>
    <name evidence="3" type="ORF">CWI81_05220</name>
</gene>
<evidence type="ECO:0000313" key="3">
    <source>
        <dbReference type="EMBL" id="RUO77883.1"/>
    </source>
</evidence>
<organism evidence="3 4">
    <name type="scientific">Idiomarina seosinensis</name>
    <dbReference type="NCBI Taxonomy" id="281739"/>
    <lineage>
        <taxon>Bacteria</taxon>
        <taxon>Pseudomonadati</taxon>
        <taxon>Pseudomonadota</taxon>
        <taxon>Gammaproteobacteria</taxon>
        <taxon>Alteromonadales</taxon>
        <taxon>Idiomarinaceae</taxon>
        <taxon>Idiomarina</taxon>
    </lineage>
</organism>
<keyword evidence="4" id="KW-1185">Reference proteome</keyword>
<reference evidence="3 4" key="1">
    <citation type="journal article" date="2011" name="Front. Microbiol.">
        <title>Genomic signatures of strain selection and enhancement in Bacillus atrophaeus var. globigii, a historical biowarfare simulant.</title>
        <authorList>
            <person name="Gibbons H.S."/>
            <person name="Broomall S.M."/>
            <person name="McNew L.A."/>
            <person name="Daligault H."/>
            <person name="Chapman C."/>
            <person name="Bruce D."/>
            <person name="Karavis M."/>
            <person name="Krepps M."/>
            <person name="McGregor P.A."/>
            <person name="Hong C."/>
            <person name="Park K.H."/>
            <person name="Akmal A."/>
            <person name="Feldman A."/>
            <person name="Lin J.S."/>
            <person name="Chang W.E."/>
            <person name="Higgs B.W."/>
            <person name="Demirev P."/>
            <person name="Lindquist J."/>
            <person name="Liem A."/>
            <person name="Fochler E."/>
            <person name="Read T.D."/>
            <person name="Tapia R."/>
            <person name="Johnson S."/>
            <person name="Bishop-Lilly K.A."/>
            <person name="Detter C."/>
            <person name="Han C."/>
            <person name="Sozhamannan S."/>
            <person name="Rosenzweig C.N."/>
            <person name="Skowronski E.W."/>
        </authorList>
    </citation>
    <scope>NUCLEOTIDE SEQUENCE [LARGE SCALE GENOMIC DNA]</scope>
    <source>
        <strain evidence="3 4">CL-SP19</strain>
    </source>
</reference>
<dbReference type="Pfam" id="PF13175">
    <property type="entry name" value="AAA_15"/>
    <property type="match status" value="1"/>
</dbReference>
<evidence type="ECO:0000259" key="1">
    <source>
        <dbReference type="Pfam" id="PF13175"/>
    </source>
</evidence>
<dbReference type="CDD" id="cd00267">
    <property type="entry name" value="ABC_ATPase"/>
    <property type="match status" value="1"/>
</dbReference>
<sequence length="646" mass="74004">MYVSQIYIQRFRIFEELYLTLNSGLNVIVGENNSGKSALIDAIRVTLDTKSSEWTRITETDFHDDADNFHITLKFSGITPDHARRFVEHLTYEKGEEGDKQLALYITLTAHRTEAIRRGRRIIRSDWRSGINGNGPSVEREVREYLAATYLKPLRDAEAELSSGRGSRLAQILSSSKHFKRDGESFKTLLEGLIAASIEAKKNDGLQNNKSDIDKYIKELTFNTDRFELSIEMLGSKEFENLDTLEKERAFQDILHRLSLVLDESQPTQGLGYNNILFMATELILLEQESDEFPLLLIEEPEAHLHPQLQMKLLKFIRDTKSPALQTIMTTHSPNLASKAPLESIILLSNGEAFPLKKTDTLLDDEDYVFLEKFLDITKSNLFFARSVLIVEGDAENILLPTIAKLIGKPLEDYGVSIVNVGNTAYTRYAKIFLRRDSLIEAEAPSIPVKVACLRDLDLWPERSDKVKYPKFGFKELKKKNEIYWLPRENEEGKKIGTAPQDKRDDLKSFDVLHNEKTQSITEPENIRVFVSDEWTFEYCLIRSGLGKEIYQILKTKADCDYSELSDDDEIRAIQIYRLIESNHRKTELAYLLSQKLIDVYSSSSLTNQLYKKLPEYIKSALEYVTDSTHPSRRAAQSPKLQTSGE</sequence>